<accession>A0ABM7YK58</accession>
<feature type="transmembrane region" description="Helical" evidence="3">
    <location>
        <begin position="75"/>
        <end position="96"/>
    </location>
</feature>
<dbReference type="InterPro" id="IPR045584">
    <property type="entry name" value="Pilin-like"/>
</dbReference>
<proteinExistence type="predicted"/>
<evidence type="ECO:0000313" key="4">
    <source>
        <dbReference type="EMBL" id="BDI04683.1"/>
    </source>
</evidence>
<keyword evidence="3" id="KW-0812">Transmembrane</keyword>
<protein>
    <recommendedName>
        <fullName evidence="6">Prepilin-type N-terminal cleavage/methylation domain-containing protein</fullName>
    </recommendedName>
</protein>
<gene>
    <name evidence="4" type="ORF">CATMQ487_16530</name>
</gene>
<dbReference type="InterPro" id="IPR031982">
    <property type="entry name" value="PilE-like"/>
</dbReference>
<organism evidence="4 5">
    <name type="scientific">Sphaerotilus microaerophilus</name>
    <dbReference type="NCBI Taxonomy" id="2914710"/>
    <lineage>
        <taxon>Bacteria</taxon>
        <taxon>Pseudomonadati</taxon>
        <taxon>Pseudomonadota</taxon>
        <taxon>Betaproteobacteria</taxon>
        <taxon>Burkholderiales</taxon>
        <taxon>Sphaerotilaceae</taxon>
        <taxon>Sphaerotilus</taxon>
    </lineage>
</organism>
<dbReference type="SUPFAM" id="SSF54523">
    <property type="entry name" value="Pili subunits"/>
    <property type="match status" value="1"/>
</dbReference>
<keyword evidence="3" id="KW-1133">Transmembrane helix</keyword>
<dbReference type="Gene3D" id="3.30.700.10">
    <property type="entry name" value="Glycoprotein, Type 4 Pilin"/>
    <property type="match status" value="1"/>
</dbReference>
<keyword evidence="1" id="KW-0488">Methylation</keyword>
<keyword evidence="5" id="KW-1185">Reference proteome</keyword>
<evidence type="ECO:0008006" key="6">
    <source>
        <dbReference type="Google" id="ProtNLM"/>
    </source>
</evidence>
<sequence>MGRCSGLRGAIRSRKVGAIPVRPWVRPAMSSSNVVTVASPSTASAHRPAPSDSPCRPGWPQGVGRNGRRQGGFTLMDMGIALAVIAILATVAIPSYRAHIQRSRLGEGVAALADRRALMEQYYLGNRTYVSGPCATSVTVGAFTLVCASTPTANAYTITATGSGTAAGAVYTVDHHGDARTTGLPTGWGTPPTGGYPCWITRKGDTC</sequence>
<evidence type="ECO:0000313" key="5">
    <source>
        <dbReference type="Proteomes" id="UP001057498"/>
    </source>
</evidence>
<dbReference type="Pfam" id="PF16732">
    <property type="entry name" value="ComP_DUS"/>
    <property type="match status" value="1"/>
</dbReference>
<dbReference type="PRINTS" id="PR00813">
    <property type="entry name" value="BCTERIALGSPG"/>
</dbReference>
<name>A0ABM7YK58_9BURK</name>
<dbReference type="EMBL" id="AP025730">
    <property type="protein sequence ID" value="BDI04683.1"/>
    <property type="molecule type" value="Genomic_DNA"/>
</dbReference>
<reference evidence="4" key="1">
    <citation type="submission" date="2022-04" db="EMBL/GenBank/DDBJ databases">
        <title>Whole genome sequence of Sphaerotilus sp. FB-5.</title>
        <authorList>
            <person name="Takeda M."/>
            <person name="Narihara S."/>
            <person name="Akimoto M."/>
            <person name="Akimoto R."/>
            <person name="Nishiyashiki S."/>
            <person name="Murakami T."/>
        </authorList>
    </citation>
    <scope>NUCLEOTIDE SEQUENCE</scope>
    <source>
        <strain evidence="4">FB-5</strain>
    </source>
</reference>
<dbReference type="InterPro" id="IPR000983">
    <property type="entry name" value="Bac_GSPG_pilin"/>
</dbReference>
<dbReference type="Proteomes" id="UP001057498">
    <property type="component" value="Chromosome"/>
</dbReference>
<keyword evidence="3" id="KW-0472">Membrane</keyword>
<feature type="region of interest" description="Disordered" evidence="2">
    <location>
        <begin position="38"/>
        <end position="66"/>
    </location>
</feature>
<evidence type="ECO:0000256" key="1">
    <source>
        <dbReference type="ARBA" id="ARBA00022481"/>
    </source>
</evidence>
<evidence type="ECO:0000256" key="3">
    <source>
        <dbReference type="SAM" id="Phobius"/>
    </source>
</evidence>
<evidence type="ECO:0000256" key="2">
    <source>
        <dbReference type="SAM" id="MobiDB-lite"/>
    </source>
</evidence>